<feature type="signal peptide" evidence="6">
    <location>
        <begin position="1"/>
        <end position="29"/>
    </location>
</feature>
<protein>
    <submittedName>
        <fullName evidence="7">Low-molecular-weight cysteine-rich 16, putative isoform 1</fullName>
    </submittedName>
</protein>
<keyword evidence="6" id="KW-0732">Signal</keyword>
<keyword evidence="3" id="KW-0295">Fungicide</keyword>
<keyword evidence="5" id="KW-1015">Disulfide bond</keyword>
<name>A0A061EXP8_THECC</name>
<keyword evidence="8" id="KW-1185">Reference proteome</keyword>
<dbReference type="OMA" id="NRFNCIC"/>
<evidence type="ECO:0000256" key="3">
    <source>
        <dbReference type="ARBA" id="ARBA00022577"/>
    </source>
</evidence>
<dbReference type="EMBL" id="CM001883">
    <property type="protein sequence ID" value="EOY09576.1"/>
    <property type="molecule type" value="Genomic_DNA"/>
</dbReference>
<dbReference type="GO" id="GO:0050832">
    <property type="term" value="P:defense response to fungus"/>
    <property type="evidence" value="ECO:0007669"/>
    <property type="project" value="UniProtKB-KW"/>
</dbReference>
<evidence type="ECO:0000313" key="7">
    <source>
        <dbReference type="EMBL" id="EOY09576.1"/>
    </source>
</evidence>
<dbReference type="Pfam" id="PF07333">
    <property type="entry name" value="SLR1-BP"/>
    <property type="match status" value="1"/>
</dbReference>
<evidence type="ECO:0000313" key="8">
    <source>
        <dbReference type="Proteomes" id="UP000026915"/>
    </source>
</evidence>
<dbReference type="GO" id="GO:0031640">
    <property type="term" value="P:killing of cells of another organism"/>
    <property type="evidence" value="ECO:0007669"/>
    <property type="project" value="UniProtKB-KW"/>
</dbReference>
<dbReference type="PANTHER" id="PTHR33830:SF3">
    <property type="entry name" value="DEFENSIN-LIKE PROTEIN 127-RELATED"/>
    <property type="match status" value="1"/>
</dbReference>
<dbReference type="HOGENOM" id="CLU_182511_2_1_1"/>
<accession>A0A061EXP8</accession>
<gene>
    <name evidence="7" type="ORF">TCM_024993</name>
</gene>
<evidence type="ECO:0000256" key="6">
    <source>
        <dbReference type="SAM" id="SignalP"/>
    </source>
</evidence>
<dbReference type="AlphaFoldDB" id="A0A061EXP8"/>
<dbReference type="Proteomes" id="UP000026915">
    <property type="component" value="Chromosome 5"/>
</dbReference>
<dbReference type="PANTHER" id="PTHR33830">
    <property type="entry name" value="DEFENSIN-LIKE PROTEIN 184-RELATED"/>
    <property type="match status" value="1"/>
</dbReference>
<dbReference type="InParanoid" id="A0A061EXP8"/>
<evidence type="ECO:0000256" key="5">
    <source>
        <dbReference type="ARBA" id="ARBA00023157"/>
    </source>
</evidence>
<feature type="chain" id="PRO_5001597904" evidence="6">
    <location>
        <begin position="30"/>
        <end position="80"/>
    </location>
</feature>
<dbReference type="eggNOG" id="ENOG502SWC5">
    <property type="taxonomic scope" value="Eukaryota"/>
</dbReference>
<evidence type="ECO:0000256" key="2">
    <source>
        <dbReference type="ARBA" id="ARBA00022529"/>
    </source>
</evidence>
<organism evidence="7 8">
    <name type="scientific">Theobroma cacao</name>
    <name type="common">Cacao</name>
    <name type="synonym">Cocoa</name>
    <dbReference type="NCBI Taxonomy" id="3641"/>
    <lineage>
        <taxon>Eukaryota</taxon>
        <taxon>Viridiplantae</taxon>
        <taxon>Streptophyta</taxon>
        <taxon>Embryophyta</taxon>
        <taxon>Tracheophyta</taxon>
        <taxon>Spermatophyta</taxon>
        <taxon>Magnoliopsida</taxon>
        <taxon>eudicotyledons</taxon>
        <taxon>Gunneridae</taxon>
        <taxon>Pentapetalae</taxon>
        <taxon>rosids</taxon>
        <taxon>malvids</taxon>
        <taxon>Malvales</taxon>
        <taxon>Malvaceae</taxon>
        <taxon>Byttnerioideae</taxon>
        <taxon>Theobroma</taxon>
    </lineage>
</organism>
<comment type="similarity">
    <text evidence="1">Belongs to the DEFL family.</text>
</comment>
<dbReference type="InterPro" id="IPR010851">
    <property type="entry name" value="DEFL"/>
</dbReference>
<dbReference type="Gramene" id="EOY09576">
    <property type="protein sequence ID" value="EOY09576"/>
    <property type="gene ID" value="TCM_024993"/>
</dbReference>
<evidence type="ECO:0000256" key="1">
    <source>
        <dbReference type="ARBA" id="ARBA00006722"/>
    </source>
</evidence>
<proteinExistence type="inferred from homology"/>
<evidence type="ECO:0000256" key="4">
    <source>
        <dbReference type="ARBA" id="ARBA00022821"/>
    </source>
</evidence>
<sequence>MSKLSNCNNIFFAILLIVSVALAMRQVHGQEICHGQIPGNGSCDAGTCSNQCAQSFQGSVGTCTQTFINRFTCQCSWSCS</sequence>
<reference evidence="7 8" key="1">
    <citation type="journal article" date="2013" name="Genome Biol.">
        <title>The genome sequence of the most widely cultivated cacao type and its use to identify candidate genes regulating pod color.</title>
        <authorList>
            <person name="Motamayor J.C."/>
            <person name="Mockaitis K."/>
            <person name="Schmutz J."/>
            <person name="Haiminen N."/>
            <person name="Iii D.L."/>
            <person name="Cornejo O."/>
            <person name="Findley S.D."/>
            <person name="Zheng P."/>
            <person name="Utro F."/>
            <person name="Royaert S."/>
            <person name="Saski C."/>
            <person name="Jenkins J."/>
            <person name="Podicheti R."/>
            <person name="Zhao M."/>
            <person name="Scheffler B.E."/>
            <person name="Stack J.C."/>
            <person name="Feltus F.A."/>
            <person name="Mustiga G.M."/>
            <person name="Amores F."/>
            <person name="Phillips W."/>
            <person name="Marelli J.P."/>
            <person name="May G.D."/>
            <person name="Shapiro H."/>
            <person name="Ma J."/>
            <person name="Bustamante C.D."/>
            <person name="Schnell R.J."/>
            <person name="Main D."/>
            <person name="Gilbert D."/>
            <person name="Parida L."/>
            <person name="Kuhn D.N."/>
        </authorList>
    </citation>
    <scope>NUCLEOTIDE SEQUENCE [LARGE SCALE GENOMIC DNA]</scope>
    <source>
        <strain evidence="8">cv. Matina 1-6</strain>
    </source>
</reference>
<keyword evidence="2" id="KW-0929">Antimicrobial</keyword>
<keyword evidence="4" id="KW-0611">Plant defense</keyword>